<dbReference type="InterPro" id="IPR056146">
    <property type="entry name" value="DUF7729"/>
</dbReference>
<keyword evidence="2" id="KW-0812">Transmembrane</keyword>
<accession>A0A397H1S5</accession>
<evidence type="ECO:0000313" key="5">
    <source>
        <dbReference type="Proteomes" id="UP000266861"/>
    </source>
</evidence>
<feature type="domain" description="DUF7729" evidence="3">
    <location>
        <begin position="36"/>
        <end position="204"/>
    </location>
</feature>
<dbReference type="PANTHER" id="PTHR34862:SF1">
    <property type="entry name" value="SPARK DOMAIN-CONTAINING PROTEIN"/>
    <property type="match status" value="1"/>
</dbReference>
<organism evidence="4 5">
    <name type="scientific">Diversispora epigaea</name>
    <dbReference type="NCBI Taxonomy" id="1348612"/>
    <lineage>
        <taxon>Eukaryota</taxon>
        <taxon>Fungi</taxon>
        <taxon>Fungi incertae sedis</taxon>
        <taxon>Mucoromycota</taxon>
        <taxon>Glomeromycotina</taxon>
        <taxon>Glomeromycetes</taxon>
        <taxon>Diversisporales</taxon>
        <taxon>Diversisporaceae</taxon>
        <taxon>Diversispora</taxon>
    </lineage>
</organism>
<dbReference type="OrthoDB" id="2536450at2759"/>
<proteinExistence type="predicted"/>
<keyword evidence="2" id="KW-1133">Transmembrane helix</keyword>
<keyword evidence="5" id="KW-1185">Reference proteome</keyword>
<keyword evidence="2" id="KW-0472">Membrane</keyword>
<evidence type="ECO:0000259" key="3">
    <source>
        <dbReference type="Pfam" id="PF24855"/>
    </source>
</evidence>
<dbReference type="AlphaFoldDB" id="A0A397H1S5"/>
<dbReference type="EMBL" id="PQFF01000379">
    <property type="protein sequence ID" value="RHZ54320.1"/>
    <property type="molecule type" value="Genomic_DNA"/>
</dbReference>
<feature type="region of interest" description="Disordered" evidence="1">
    <location>
        <begin position="229"/>
        <end position="248"/>
    </location>
</feature>
<evidence type="ECO:0000313" key="4">
    <source>
        <dbReference type="EMBL" id="RHZ54320.1"/>
    </source>
</evidence>
<sequence>MKMKYNQINLFVALTLSITSIHTFILLAVSAEPDNTQTNYSTSCSAGLQSLYTDIELNLCFPIYNVSQALSSNNTDPEFYRPTLDNLCKYTKCTEKVITEKRKTFQSACQEDIKEKNPNIISIENLLLLYSPSVDSSCFKNTTNGYCLLELWYSEIKYNTTKSSPGFNPQDGIIPMTSLPKESLCTDCNRKIANAFVKYLNENPEIDANLTSWDPQDLNKTLTSKCDDSFIDKQTPTSTPSSTNSPSSNGAISSFNYSFYSFTYMIIFMSSILVVLLK</sequence>
<reference evidence="4 5" key="1">
    <citation type="submission" date="2018-08" db="EMBL/GenBank/DDBJ databases">
        <title>Genome and evolution of the arbuscular mycorrhizal fungus Diversispora epigaea (formerly Glomus versiforme) and its bacterial endosymbionts.</title>
        <authorList>
            <person name="Sun X."/>
            <person name="Fei Z."/>
            <person name="Harrison M."/>
        </authorList>
    </citation>
    <scope>NUCLEOTIDE SEQUENCE [LARGE SCALE GENOMIC DNA]</scope>
    <source>
        <strain evidence="4 5">IT104</strain>
    </source>
</reference>
<comment type="caution">
    <text evidence="4">The sequence shown here is derived from an EMBL/GenBank/DDBJ whole genome shotgun (WGS) entry which is preliminary data.</text>
</comment>
<protein>
    <recommendedName>
        <fullName evidence="3">DUF7729 domain-containing protein</fullName>
    </recommendedName>
</protein>
<evidence type="ECO:0000256" key="1">
    <source>
        <dbReference type="SAM" id="MobiDB-lite"/>
    </source>
</evidence>
<dbReference type="Proteomes" id="UP000266861">
    <property type="component" value="Unassembled WGS sequence"/>
</dbReference>
<dbReference type="PANTHER" id="PTHR34862">
    <property type="entry name" value="SPARK DOMAIN-CONTAINING PROTEIN"/>
    <property type="match status" value="1"/>
</dbReference>
<evidence type="ECO:0000256" key="2">
    <source>
        <dbReference type="SAM" id="Phobius"/>
    </source>
</evidence>
<name>A0A397H1S5_9GLOM</name>
<feature type="transmembrane region" description="Helical" evidence="2">
    <location>
        <begin position="257"/>
        <end position="277"/>
    </location>
</feature>
<gene>
    <name evidence="4" type="ORF">Glove_428g79</name>
</gene>
<feature type="compositionally biased region" description="Low complexity" evidence="1">
    <location>
        <begin position="235"/>
        <end position="248"/>
    </location>
</feature>
<dbReference type="Pfam" id="PF24855">
    <property type="entry name" value="DUF7729"/>
    <property type="match status" value="1"/>
</dbReference>